<reference evidence="1 2" key="1">
    <citation type="submission" date="2019-02" db="EMBL/GenBank/DDBJ databases">
        <title>Deep-cultivation of Planctomycetes and their phenomic and genomic characterization uncovers novel biology.</title>
        <authorList>
            <person name="Wiegand S."/>
            <person name="Jogler M."/>
            <person name="Boedeker C."/>
            <person name="Pinto D."/>
            <person name="Vollmers J."/>
            <person name="Rivas-Marin E."/>
            <person name="Kohn T."/>
            <person name="Peeters S.H."/>
            <person name="Heuer A."/>
            <person name="Rast P."/>
            <person name="Oberbeckmann S."/>
            <person name="Bunk B."/>
            <person name="Jeske O."/>
            <person name="Meyerdierks A."/>
            <person name="Storesund J.E."/>
            <person name="Kallscheuer N."/>
            <person name="Luecker S."/>
            <person name="Lage O.M."/>
            <person name="Pohl T."/>
            <person name="Merkel B.J."/>
            <person name="Hornburger P."/>
            <person name="Mueller R.-W."/>
            <person name="Bruemmer F."/>
            <person name="Labrenz M."/>
            <person name="Spormann A.M."/>
            <person name="Op den Camp H."/>
            <person name="Overmann J."/>
            <person name="Amann R."/>
            <person name="Jetten M.S.M."/>
            <person name="Mascher T."/>
            <person name="Medema M.H."/>
            <person name="Devos D.P."/>
            <person name="Kaster A.-K."/>
            <person name="Ovreas L."/>
            <person name="Rohde M."/>
            <person name="Galperin M.Y."/>
            <person name="Jogler C."/>
        </authorList>
    </citation>
    <scope>NUCLEOTIDE SEQUENCE [LARGE SCALE GENOMIC DNA]</scope>
    <source>
        <strain evidence="1 2">K22_7</strain>
    </source>
</reference>
<dbReference type="AlphaFoldDB" id="A0A517NLF6"/>
<name>A0A517NLF6_9BACT</name>
<keyword evidence="2" id="KW-1185">Reference proteome</keyword>
<sequence>MIYAKRIYMRTVQVKRTRQKEIEAAIAASICIVPGCDSPMHGRGCCKKHLNQFNSGIRRRKSDDEKADFEQQMIREGMVLDSYEQRTLRTSNPFEDLAKKAAS</sequence>
<dbReference type="Proteomes" id="UP000318538">
    <property type="component" value="Chromosome"/>
</dbReference>
<evidence type="ECO:0000313" key="1">
    <source>
        <dbReference type="EMBL" id="QDT07965.1"/>
    </source>
</evidence>
<dbReference type="KEGG" id="rlc:K227x_63950"/>
<protein>
    <submittedName>
        <fullName evidence="1">Uncharacterized protein</fullName>
    </submittedName>
</protein>
<evidence type="ECO:0000313" key="2">
    <source>
        <dbReference type="Proteomes" id="UP000318538"/>
    </source>
</evidence>
<proteinExistence type="predicted"/>
<dbReference type="EMBL" id="CP036525">
    <property type="protein sequence ID" value="QDT07965.1"/>
    <property type="molecule type" value="Genomic_DNA"/>
</dbReference>
<organism evidence="1 2">
    <name type="scientific">Rubripirellula lacrimiformis</name>
    <dbReference type="NCBI Taxonomy" id="1930273"/>
    <lineage>
        <taxon>Bacteria</taxon>
        <taxon>Pseudomonadati</taxon>
        <taxon>Planctomycetota</taxon>
        <taxon>Planctomycetia</taxon>
        <taxon>Pirellulales</taxon>
        <taxon>Pirellulaceae</taxon>
        <taxon>Rubripirellula</taxon>
    </lineage>
</organism>
<gene>
    <name evidence="1" type="ORF">K227x_63950</name>
</gene>
<accession>A0A517NLF6</accession>
<dbReference type="RefSeq" id="WP_145176678.1">
    <property type="nucleotide sequence ID" value="NZ_CP036525.1"/>
</dbReference>